<comment type="caution">
    <text evidence="2">The sequence shown here is derived from an EMBL/GenBank/DDBJ whole genome shotgun (WGS) entry which is preliminary data.</text>
</comment>
<dbReference type="Proteomes" id="UP000789901">
    <property type="component" value="Unassembled WGS sequence"/>
</dbReference>
<dbReference type="EMBL" id="CAJVQB010054417">
    <property type="protein sequence ID" value="CAG8836814.1"/>
    <property type="molecule type" value="Genomic_DNA"/>
</dbReference>
<proteinExistence type="predicted"/>
<reference evidence="2 3" key="1">
    <citation type="submission" date="2021-06" db="EMBL/GenBank/DDBJ databases">
        <authorList>
            <person name="Kallberg Y."/>
            <person name="Tangrot J."/>
            <person name="Rosling A."/>
        </authorList>
    </citation>
    <scope>NUCLEOTIDE SEQUENCE [LARGE SCALE GENOMIC DNA]</scope>
    <source>
        <strain evidence="2 3">120-4 pot B 10/14</strain>
    </source>
</reference>
<evidence type="ECO:0000256" key="1">
    <source>
        <dbReference type="SAM" id="MobiDB-lite"/>
    </source>
</evidence>
<name>A0ABN7WNK6_GIGMA</name>
<evidence type="ECO:0000313" key="3">
    <source>
        <dbReference type="Proteomes" id="UP000789901"/>
    </source>
</evidence>
<keyword evidence="3" id="KW-1185">Reference proteome</keyword>
<sequence length="75" mass="8274">QIQRVSKEYQYNIGTSTNILITHIRTYWKMCTNCKCGSACQCGANCACVKNTSNTTNTTQQQSTNTQNETSPCGV</sequence>
<feature type="non-terminal residue" evidence="2">
    <location>
        <position position="75"/>
    </location>
</feature>
<feature type="region of interest" description="Disordered" evidence="1">
    <location>
        <begin position="54"/>
        <end position="75"/>
    </location>
</feature>
<protein>
    <submittedName>
        <fullName evidence="2">35311_t:CDS:1</fullName>
    </submittedName>
</protein>
<evidence type="ECO:0000313" key="2">
    <source>
        <dbReference type="EMBL" id="CAG8836814.1"/>
    </source>
</evidence>
<organism evidence="2 3">
    <name type="scientific">Gigaspora margarita</name>
    <dbReference type="NCBI Taxonomy" id="4874"/>
    <lineage>
        <taxon>Eukaryota</taxon>
        <taxon>Fungi</taxon>
        <taxon>Fungi incertae sedis</taxon>
        <taxon>Mucoromycota</taxon>
        <taxon>Glomeromycotina</taxon>
        <taxon>Glomeromycetes</taxon>
        <taxon>Diversisporales</taxon>
        <taxon>Gigasporaceae</taxon>
        <taxon>Gigaspora</taxon>
    </lineage>
</organism>
<feature type="non-terminal residue" evidence="2">
    <location>
        <position position="1"/>
    </location>
</feature>
<accession>A0ABN7WNK6</accession>
<gene>
    <name evidence="2" type="ORF">GMARGA_LOCUS33219</name>
</gene>